<protein>
    <recommendedName>
        <fullName evidence="5">RRM domain-containing protein</fullName>
    </recommendedName>
</protein>
<evidence type="ECO:0000256" key="1">
    <source>
        <dbReference type="ARBA" id="ARBA00022884"/>
    </source>
</evidence>
<dbReference type="AlphaFoldDB" id="A0ABD2JXR3"/>
<dbReference type="InterPro" id="IPR051229">
    <property type="entry name" value="ALYREF_mRNA_export"/>
</dbReference>
<dbReference type="GO" id="GO:0003723">
    <property type="term" value="F:RNA binding"/>
    <property type="evidence" value="ECO:0007669"/>
    <property type="project" value="UniProtKB-KW"/>
</dbReference>
<evidence type="ECO:0000256" key="2">
    <source>
        <dbReference type="SAM" id="MobiDB-lite"/>
    </source>
</evidence>
<evidence type="ECO:0000313" key="4">
    <source>
        <dbReference type="Proteomes" id="UP001620645"/>
    </source>
</evidence>
<feature type="compositionally biased region" description="Basic and acidic residues" evidence="2">
    <location>
        <begin position="206"/>
        <end position="221"/>
    </location>
</feature>
<evidence type="ECO:0000313" key="3">
    <source>
        <dbReference type="EMBL" id="KAL3095368.1"/>
    </source>
</evidence>
<evidence type="ECO:0008006" key="5">
    <source>
        <dbReference type="Google" id="ProtNLM"/>
    </source>
</evidence>
<dbReference type="InterPro" id="IPR035979">
    <property type="entry name" value="RBD_domain_sf"/>
</dbReference>
<dbReference type="Proteomes" id="UP001620645">
    <property type="component" value="Unassembled WGS sequence"/>
</dbReference>
<gene>
    <name evidence="3" type="ORF">niasHS_007467</name>
</gene>
<keyword evidence="1" id="KW-0694">RNA-binding</keyword>
<keyword evidence="4" id="KW-1185">Reference proteome</keyword>
<dbReference type="EMBL" id="JBICCN010000083">
    <property type="protein sequence ID" value="KAL3095368.1"/>
    <property type="molecule type" value="Genomic_DNA"/>
</dbReference>
<dbReference type="SUPFAM" id="SSF54928">
    <property type="entry name" value="RNA-binding domain, RBD"/>
    <property type="match status" value="1"/>
</dbReference>
<feature type="compositionally biased region" description="Basic residues" evidence="2">
    <location>
        <begin position="225"/>
        <end position="235"/>
    </location>
</feature>
<dbReference type="PANTHER" id="PTHR19965:SF82">
    <property type="entry name" value="THO COMPLEX SUBUNIT 4"/>
    <property type="match status" value="1"/>
</dbReference>
<dbReference type="PANTHER" id="PTHR19965">
    <property type="entry name" value="RNA AND EXPORT FACTOR BINDING PROTEIN"/>
    <property type="match status" value="1"/>
</dbReference>
<dbReference type="InterPro" id="IPR012677">
    <property type="entry name" value="Nucleotide-bd_a/b_plait_sf"/>
</dbReference>
<organism evidence="3 4">
    <name type="scientific">Heterodera schachtii</name>
    <name type="common">Sugarbeet cyst nematode worm</name>
    <name type="synonym">Tylenchus schachtii</name>
    <dbReference type="NCBI Taxonomy" id="97005"/>
    <lineage>
        <taxon>Eukaryota</taxon>
        <taxon>Metazoa</taxon>
        <taxon>Ecdysozoa</taxon>
        <taxon>Nematoda</taxon>
        <taxon>Chromadorea</taxon>
        <taxon>Rhabditida</taxon>
        <taxon>Tylenchina</taxon>
        <taxon>Tylenchomorpha</taxon>
        <taxon>Tylenchoidea</taxon>
        <taxon>Heteroderidae</taxon>
        <taxon>Heteroderinae</taxon>
        <taxon>Heterodera</taxon>
    </lineage>
</organism>
<reference evidence="3 4" key="1">
    <citation type="submission" date="2024-10" db="EMBL/GenBank/DDBJ databases">
        <authorList>
            <person name="Kim D."/>
        </authorList>
    </citation>
    <scope>NUCLEOTIDE SEQUENCE [LARGE SCALE GENOMIC DNA]</scope>
    <source>
        <strain evidence="3">Taebaek</strain>
    </source>
</reference>
<feature type="region of interest" description="Disordered" evidence="2">
    <location>
        <begin position="144"/>
        <end position="235"/>
    </location>
</feature>
<proteinExistence type="predicted"/>
<sequence>MANVDLALDEIISKSRPPPPPAPQQRNFGGKRPFRMNDTNRPGFGRRNSLGGGQRFMRSGSGNVVWINIANLPDTVLTQDLQELFEDYNVFGIGVHYDEFGAHMGTADLFVDTPSAESIIRDFSNVAIDGSRIRFAIVSEQASNTPQFARSRPPKNAFPINNRRRSRRSNSGRSSRTYSRSRSPLARDRPATGRAMSVGGANNKKAQKEKTTEELDRELEQYMRGNKHPRIKLDS</sequence>
<dbReference type="Gene3D" id="3.30.70.330">
    <property type="match status" value="1"/>
</dbReference>
<comment type="caution">
    <text evidence="3">The sequence shown here is derived from an EMBL/GenBank/DDBJ whole genome shotgun (WGS) entry which is preliminary data.</text>
</comment>
<feature type="compositionally biased region" description="Low complexity" evidence="2">
    <location>
        <begin position="171"/>
        <end position="183"/>
    </location>
</feature>
<name>A0ABD2JXR3_HETSC</name>
<feature type="region of interest" description="Disordered" evidence="2">
    <location>
        <begin position="10"/>
        <end position="53"/>
    </location>
</feature>
<accession>A0ABD2JXR3</accession>